<proteinExistence type="predicted"/>
<dbReference type="Proteomes" id="UP000449547">
    <property type="component" value="Unassembled WGS sequence"/>
</dbReference>
<evidence type="ECO:0000313" key="3">
    <source>
        <dbReference type="Proteomes" id="UP000449547"/>
    </source>
</evidence>
<reference evidence="2 3" key="1">
    <citation type="submission" date="2019-07" db="EMBL/GenBank/DDBJ databases">
        <title>Genome assembly of two rare yeast pathogens: Diutina rugosa and Trichomonascus ciferrii.</title>
        <authorList>
            <person name="Mixao V."/>
            <person name="Saus E."/>
            <person name="Hansen A."/>
            <person name="Lass-Flor C."/>
            <person name="Gabaldon T."/>
        </authorList>
    </citation>
    <scope>NUCLEOTIDE SEQUENCE [LARGE SCALE GENOMIC DNA]</scope>
    <source>
        <strain evidence="2 3">CBS 613</strain>
    </source>
</reference>
<feature type="compositionally biased region" description="Basic residues" evidence="1">
    <location>
        <begin position="1"/>
        <end position="17"/>
    </location>
</feature>
<name>A0A642UPE3_DIURU</name>
<dbReference type="EMBL" id="SWFT01000098">
    <property type="protein sequence ID" value="KAA8901816.1"/>
    <property type="molecule type" value="Genomic_DNA"/>
</dbReference>
<protein>
    <submittedName>
        <fullName evidence="2">Uncharacterized protein</fullName>
    </submittedName>
</protein>
<organism evidence="2 3">
    <name type="scientific">Diutina rugosa</name>
    <name type="common">Yeast</name>
    <name type="synonym">Candida rugosa</name>
    <dbReference type="NCBI Taxonomy" id="5481"/>
    <lineage>
        <taxon>Eukaryota</taxon>
        <taxon>Fungi</taxon>
        <taxon>Dikarya</taxon>
        <taxon>Ascomycota</taxon>
        <taxon>Saccharomycotina</taxon>
        <taxon>Pichiomycetes</taxon>
        <taxon>Debaryomycetaceae</taxon>
        <taxon>Diutina</taxon>
    </lineage>
</organism>
<comment type="caution">
    <text evidence="2">The sequence shown here is derived from an EMBL/GenBank/DDBJ whole genome shotgun (WGS) entry which is preliminary data.</text>
</comment>
<evidence type="ECO:0000313" key="2">
    <source>
        <dbReference type="EMBL" id="KAA8901816.1"/>
    </source>
</evidence>
<dbReference type="AlphaFoldDB" id="A0A642UPE3"/>
<gene>
    <name evidence="2" type="ORF">DIURU_003065</name>
</gene>
<keyword evidence="3" id="KW-1185">Reference proteome</keyword>
<dbReference type="RefSeq" id="XP_034012114.1">
    <property type="nucleotide sequence ID" value="XM_034155786.1"/>
</dbReference>
<dbReference type="GeneID" id="54781716"/>
<evidence type="ECO:0000256" key="1">
    <source>
        <dbReference type="SAM" id="MobiDB-lite"/>
    </source>
</evidence>
<accession>A0A642UPE3</accession>
<dbReference type="VEuPathDB" id="FungiDB:DIURU_003065"/>
<feature type="region of interest" description="Disordered" evidence="1">
    <location>
        <begin position="1"/>
        <end position="43"/>
    </location>
</feature>
<sequence length="726" mass="81233">MPPKKHGSGRKPRKRRQSSFSSAPTGGTLREPPPEVSSGSLSESNLHLSSHYSFQVGSIASETPYEGGDRLFGGDVKPQTVQQAENVLLQHGPLAYFSKHTSICYVLDKDLLDVDLDQPSFKYIPPSRKHPPYSYSLTKNANIIQAQGSGIINFTDNKGSVIPVSAWYVPKATTSKSHPVMVGLPALLSAGYQFTSYSICHYQFSHSKHGSVWVFRIQGQFLLTIKAPVDIDVFGAEWCRLTDVKVRRINQEMPTDADYADNADPQRNLVMMNKCLHSLFAHADQTQIIATFKGFLCAEIKTKDITPVDCGECREYATEPRLSGGIPSSRGFVLTFFVEVFNSPKFPPTTSEIKKTEPSELEMTICFEEVGSGFLYLRNVDQKYGCLSVLHNLINDAFRERRPGKVLLVRASKSKELLTISREDVDAWTRLSNPNTKLFIDRYVGLSEKNGHLDDKEFDALCWKMAYDRAHIVVTDETAVTARPELERLIVKRSKRLLISSGLPTSFAQFAAIHFVNTHNIMYGSPSKLSQQGSNWRSQRSLRSPLQKFSNSIPAPPSYQTFGCLVSYREGEPDSALPYPRPGYMGVFVGISSEGYEVVDLETHVHHFVKDVEFYPRITPLKYEYPGWKGAPPDPNGAKPSVYSVRPPRMDSIAQIDWSSFPHDLTVNFGDSIARSRAVPVAVYFRGTTESLPIYTNRTAFGLSLPRSKVPLEEITSTLPETIWET</sequence>